<sequence length="61" mass="7208">MTTHALARLEADRDNIRNNIKVRETWVAQQKIDLLEALHDLNNRRESLKEVEEAIEKLRAE</sequence>
<dbReference type="EMBL" id="MH370375">
    <property type="protein sequence ID" value="AXC43137.1"/>
    <property type="molecule type" value="Genomic_DNA"/>
</dbReference>
<dbReference type="KEGG" id="vg:54996890"/>
<name>A0A2Z5HTF2_9CAUD</name>
<evidence type="ECO:0000256" key="1">
    <source>
        <dbReference type="SAM" id="Coils"/>
    </source>
</evidence>
<reference evidence="3" key="1">
    <citation type="submission" date="2018-05" db="EMBL/GenBank/DDBJ databases">
        <title>Host range determinants of Salmonella infecting bacteriophages.</title>
        <authorList>
            <person name="Gencay Y.E."/>
        </authorList>
    </citation>
    <scope>NUCLEOTIDE SEQUENCE [LARGE SCALE GENOMIC DNA]</scope>
</reference>
<feature type="coiled-coil region" evidence="1">
    <location>
        <begin position="31"/>
        <end position="61"/>
    </location>
</feature>
<dbReference type="RefSeq" id="YP_009806142.1">
    <property type="nucleotide sequence ID" value="NC_048013.1"/>
</dbReference>
<evidence type="ECO:0000313" key="3">
    <source>
        <dbReference type="Proteomes" id="UP000252267"/>
    </source>
</evidence>
<protein>
    <submittedName>
        <fullName evidence="2">Uncharacterized protein</fullName>
    </submittedName>
</protein>
<accession>A0A2Z5HTF2</accession>
<keyword evidence="3" id="KW-1185">Reference proteome</keyword>
<organism evidence="2 3">
    <name type="scientific">Salmonella phage S124</name>
    <dbReference type="NCBI Taxonomy" id="2231351"/>
    <lineage>
        <taxon>Viruses</taxon>
        <taxon>Duplodnaviria</taxon>
        <taxon>Heunggongvirae</taxon>
        <taxon>Uroviricota</taxon>
        <taxon>Caudoviricetes</taxon>
        <taxon>Demerecviridae</taxon>
        <taxon>Markadamsvirinae</taxon>
        <taxon>Epseptimavirus</taxon>
        <taxon>Epseptimavirus S124</taxon>
    </lineage>
</organism>
<keyword evidence="1" id="KW-0175">Coiled coil</keyword>
<dbReference type="Pfam" id="PF24026">
    <property type="entry name" value="DUF7337"/>
    <property type="match status" value="1"/>
</dbReference>
<evidence type="ECO:0000313" key="2">
    <source>
        <dbReference type="EMBL" id="AXC43137.1"/>
    </source>
</evidence>
<dbReference type="Proteomes" id="UP000252267">
    <property type="component" value="Segment"/>
</dbReference>
<proteinExistence type="predicted"/>
<dbReference type="InterPro" id="IPR055761">
    <property type="entry name" value="DUF7337"/>
</dbReference>
<dbReference type="GeneID" id="54996890"/>